<dbReference type="GO" id="GO:0030313">
    <property type="term" value="C:cell envelope"/>
    <property type="evidence" value="ECO:0007669"/>
    <property type="project" value="TreeGrafter"/>
</dbReference>
<dbReference type="EMBL" id="JAMXLR010000067">
    <property type="protein sequence ID" value="MCO6046163.1"/>
    <property type="molecule type" value="Genomic_DNA"/>
</dbReference>
<dbReference type="GO" id="GO:0060003">
    <property type="term" value="P:copper ion export"/>
    <property type="evidence" value="ECO:0007669"/>
    <property type="project" value="TreeGrafter"/>
</dbReference>
<keyword evidence="3" id="KW-1133">Transmembrane helix</keyword>
<dbReference type="InterPro" id="IPR029016">
    <property type="entry name" value="GAF-like_dom_sf"/>
</dbReference>
<dbReference type="GO" id="GO:0015679">
    <property type="term" value="P:plasma membrane copper ion transport"/>
    <property type="evidence" value="ECO:0007669"/>
    <property type="project" value="TreeGrafter"/>
</dbReference>
<feature type="coiled-coil region" evidence="2">
    <location>
        <begin position="489"/>
        <end position="523"/>
    </location>
</feature>
<sequence length="676" mass="73097">MRPAASNPTDTPPADQSVWDDLSLVLDGLDDLARSQASPDQFYRQLIGSVAPLLAANHAAVWLREPDGTMRIVAHTSGWAESIADRQNHEALVTHALDAPGVLSLAPGQSLDVASNASSDHLLLAPVTLSDWTAQADAAVAVIELALPAGRAPSSYAGAVELMQAIRAQAAEYHVRRRLAQLSSESSGRDALLSFAEQIGGTPDLGLTAQRIASEGARIARCDRLSVLRASRRSARLLATSGTDRVERRGRAARALERLATIAMKLDEPIYYADSTGEQSTTDSLPQVDDVVGRYVDEFHARSLMVLPMPADAENQSATRGVLVAEQFSAERGSLDQLLLGELARAAAPAMTSALAWHDLPLGGVLRTLGWLRMPRTLFRLAAACLVMAAVVTALLAIPAPLTVDVRGHLVPSARQEVFAPRSAIVDEVLVAHSDSVDAGATLTRLRDPELGVEIERIRGEQIKVQRQLESVRATRTTADATTRDPLEIYKLSAEEEELKTQRDNLQAELALLETEAESLVVTSPLAGTVTTWQVDERLAEGRPVERGQVLLSVAQTDGDWILELEVPDERLDMLRSAESDQLQVEYRLGSDSSTMHTATVTRIADRVDLVNKPTGEQERTVLVEATPDAPLSAELRAAALRPGGSVRARIVVGEAPLGYVLTSDLWRSIRNWWEF</sequence>
<dbReference type="PANTHER" id="PTHR30097">
    <property type="entry name" value="CATION EFFLUX SYSTEM PROTEIN CUSB"/>
    <property type="match status" value="1"/>
</dbReference>
<gene>
    <name evidence="4" type="ORF">NG895_19865</name>
</gene>
<protein>
    <submittedName>
        <fullName evidence="4">Efflux RND transporter periplasmic adaptor subunit</fullName>
    </submittedName>
</protein>
<keyword evidence="5" id="KW-1185">Reference proteome</keyword>
<keyword evidence="3" id="KW-0812">Transmembrane</keyword>
<dbReference type="RefSeq" id="WP_252854278.1">
    <property type="nucleotide sequence ID" value="NZ_JAMXLR010000067.1"/>
</dbReference>
<keyword evidence="1" id="KW-0813">Transport</keyword>
<evidence type="ECO:0000256" key="1">
    <source>
        <dbReference type="ARBA" id="ARBA00022448"/>
    </source>
</evidence>
<dbReference type="Gene3D" id="3.30.450.40">
    <property type="match status" value="1"/>
</dbReference>
<keyword evidence="2" id="KW-0175">Coiled coil</keyword>
<proteinExistence type="predicted"/>
<feature type="transmembrane region" description="Helical" evidence="3">
    <location>
        <begin position="377"/>
        <end position="398"/>
    </location>
</feature>
<evidence type="ECO:0000313" key="5">
    <source>
        <dbReference type="Proteomes" id="UP001155241"/>
    </source>
</evidence>
<name>A0A9X2FDF0_9BACT</name>
<dbReference type="Gene3D" id="2.40.30.170">
    <property type="match status" value="1"/>
</dbReference>
<keyword evidence="3" id="KW-0472">Membrane</keyword>
<dbReference type="PANTHER" id="PTHR30097:SF4">
    <property type="entry name" value="SLR6042 PROTEIN"/>
    <property type="match status" value="1"/>
</dbReference>
<evidence type="ECO:0000256" key="3">
    <source>
        <dbReference type="SAM" id="Phobius"/>
    </source>
</evidence>
<accession>A0A9X2FDF0</accession>
<evidence type="ECO:0000313" key="4">
    <source>
        <dbReference type="EMBL" id="MCO6046163.1"/>
    </source>
</evidence>
<comment type="caution">
    <text evidence="4">The sequence shown here is derived from an EMBL/GenBank/DDBJ whole genome shotgun (WGS) entry which is preliminary data.</text>
</comment>
<dbReference type="SUPFAM" id="SSF111369">
    <property type="entry name" value="HlyD-like secretion proteins"/>
    <property type="match status" value="1"/>
</dbReference>
<reference evidence="4" key="1">
    <citation type="submission" date="2022-06" db="EMBL/GenBank/DDBJ databases">
        <title>Aeoliella straminimaris, a novel planctomycete from sediments.</title>
        <authorList>
            <person name="Vitorino I.R."/>
            <person name="Lage O.M."/>
        </authorList>
    </citation>
    <scope>NUCLEOTIDE SEQUENCE</scope>
    <source>
        <strain evidence="4">ICT_H6.2</strain>
    </source>
</reference>
<organism evidence="4 5">
    <name type="scientific">Aeoliella straminimaris</name>
    <dbReference type="NCBI Taxonomy" id="2954799"/>
    <lineage>
        <taxon>Bacteria</taxon>
        <taxon>Pseudomonadati</taxon>
        <taxon>Planctomycetota</taxon>
        <taxon>Planctomycetia</taxon>
        <taxon>Pirellulales</taxon>
        <taxon>Lacipirellulaceae</taxon>
        <taxon>Aeoliella</taxon>
    </lineage>
</organism>
<evidence type="ECO:0000256" key="2">
    <source>
        <dbReference type="SAM" id="Coils"/>
    </source>
</evidence>
<dbReference type="Proteomes" id="UP001155241">
    <property type="component" value="Unassembled WGS sequence"/>
</dbReference>
<dbReference type="InterPro" id="IPR051909">
    <property type="entry name" value="MFP_Cation_Efflux"/>
</dbReference>
<dbReference type="AlphaFoldDB" id="A0A9X2FDF0"/>